<keyword evidence="6" id="KW-1185">Reference proteome</keyword>
<dbReference type="Pfam" id="PF01400">
    <property type="entry name" value="Astacin"/>
    <property type="match status" value="1"/>
</dbReference>
<keyword evidence="1 2" id="KW-0378">Hydrolase</keyword>
<dbReference type="PRINTS" id="PR00480">
    <property type="entry name" value="ASTACIN"/>
</dbReference>
<sequence length="544" mass="60809">MDGCSGRLYSECRCFRVFILSFILISTSTLARAYLYEGDIWFDGEEENADSGSTTILLNNAVLDPSLRWENSVVPYRFRKSFASEQGKANVEAALADLMKKTCVRFVPRTNEPYFLDFARKDPTRCFSTVGRNRTRGGQLINLGVGCDDFGTIQHEVLHALGFWHEQSRSDRDQYVIIKWNNVINGTDNSNFNAVRTDNLDMPYDYGSIMHYEWNAFAIDETKPTIVPKNPWPNARLGNRDVVSALDVLKINRLYNCYGRAEPPKSGTRAHTGLKWVGNWALDCDFPGDDLFIHQFSESTQCDLACLNTPGCTHFAWSDIGGGTCGLKEGGKSKEDAIKVTDQSVVHMCGVAQPVSGRTTEWKGNWAFGCDFPGNDLGYANAPMYNCEPICAAYQGCTHFKWTEEEEGTCWLKQGTKLKGDAVQIDDKSVVCGVLKRASSQLKTKTYKPATVERKDSWPWSDEIRFPNSFPSSAWTSRSSPSWTSWSSPSSKSWASSWTSRSSPSISWSSPSSKSWASSWTSRSSPSSTSWRSYSSNSWGSPFG</sequence>
<dbReference type="GO" id="GO:0008270">
    <property type="term" value="F:zinc ion binding"/>
    <property type="evidence" value="ECO:0007669"/>
    <property type="project" value="UniProtKB-UniRule"/>
</dbReference>
<dbReference type="PANTHER" id="PTHR10127:SF850">
    <property type="entry name" value="METALLOENDOPEPTIDASE"/>
    <property type="match status" value="1"/>
</dbReference>
<feature type="binding site" evidence="1">
    <location>
        <position position="159"/>
    </location>
    <ligand>
        <name>Zn(2+)</name>
        <dbReference type="ChEBI" id="CHEBI:29105"/>
        <note>catalytic</note>
    </ligand>
</feature>
<dbReference type="CDD" id="cd04280">
    <property type="entry name" value="ZnMc_astacin_like"/>
    <property type="match status" value="1"/>
</dbReference>
<dbReference type="STRING" id="947166.A0A1D1VG42"/>
<keyword evidence="1 2" id="KW-0645">Protease</keyword>
<dbReference type="InterPro" id="IPR003609">
    <property type="entry name" value="Pan_app"/>
</dbReference>
<dbReference type="GO" id="GO:0006508">
    <property type="term" value="P:proteolysis"/>
    <property type="evidence" value="ECO:0007669"/>
    <property type="project" value="UniProtKB-KW"/>
</dbReference>
<feature type="region of interest" description="Disordered" evidence="3">
    <location>
        <begin position="472"/>
        <end position="544"/>
    </location>
</feature>
<evidence type="ECO:0000256" key="1">
    <source>
        <dbReference type="PROSITE-ProRule" id="PRU01211"/>
    </source>
</evidence>
<evidence type="ECO:0000313" key="5">
    <source>
        <dbReference type="EMBL" id="GAV00590.1"/>
    </source>
</evidence>
<dbReference type="GO" id="GO:0004222">
    <property type="term" value="F:metalloendopeptidase activity"/>
    <property type="evidence" value="ECO:0007669"/>
    <property type="project" value="UniProtKB-UniRule"/>
</dbReference>
<keyword evidence="1 2" id="KW-0482">Metalloprotease</keyword>
<reference evidence="5 6" key="1">
    <citation type="journal article" date="2016" name="Nat. Commun.">
        <title>Extremotolerant tardigrade genome and improved radiotolerance of human cultured cells by tardigrade-unique protein.</title>
        <authorList>
            <person name="Hashimoto T."/>
            <person name="Horikawa D.D."/>
            <person name="Saito Y."/>
            <person name="Kuwahara H."/>
            <person name="Kozuka-Hata H."/>
            <person name="Shin-I T."/>
            <person name="Minakuchi Y."/>
            <person name="Ohishi K."/>
            <person name="Motoyama A."/>
            <person name="Aizu T."/>
            <person name="Enomoto A."/>
            <person name="Kondo K."/>
            <person name="Tanaka S."/>
            <person name="Hara Y."/>
            <person name="Koshikawa S."/>
            <person name="Sagara H."/>
            <person name="Miura T."/>
            <person name="Yokobori S."/>
            <person name="Miyagawa K."/>
            <person name="Suzuki Y."/>
            <person name="Kubo T."/>
            <person name="Oyama M."/>
            <person name="Kohara Y."/>
            <person name="Fujiyama A."/>
            <person name="Arakawa K."/>
            <person name="Katayama T."/>
            <person name="Toyoda A."/>
            <person name="Kunieda T."/>
        </authorList>
    </citation>
    <scope>NUCLEOTIDE SEQUENCE [LARGE SCALE GENOMIC DNA]</scope>
    <source>
        <strain evidence="5 6">YOKOZUNA-1</strain>
    </source>
</reference>
<dbReference type="Proteomes" id="UP000186922">
    <property type="component" value="Unassembled WGS sequence"/>
</dbReference>
<organism evidence="5 6">
    <name type="scientific">Ramazzottius varieornatus</name>
    <name type="common">Water bear</name>
    <name type="synonym">Tardigrade</name>
    <dbReference type="NCBI Taxonomy" id="947166"/>
    <lineage>
        <taxon>Eukaryota</taxon>
        <taxon>Metazoa</taxon>
        <taxon>Ecdysozoa</taxon>
        <taxon>Tardigrada</taxon>
        <taxon>Eutardigrada</taxon>
        <taxon>Parachela</taxon>
        <taxon>Hypsibioidea</taxon>
        <taxon>Ramazzottiidae</taxon>
        <taxon>Ramazzottius</taxon>
    </lineage>
</organism>
<dbReference type="EMBL" id="BDGG01000006">
    <property type="protein sequence ID" value="GAV00590.1"/>
    <property type="molecule type" value="Genomic_DNA"/>
</dbReference>
<accession>A0A1D1VG42</accession>
<protein>
    <recommendedName>
        <fullName evidence="2">Metalloendopeptidase</fullName>
        <ecNumber evidence="2">3.4.24.-</ecNumber>
    </recommendedName>
</protein>
<dbReference type="InterPro" id="IPR001506">
    <property type="entry name" value="Peptidase_M12A"/>
</dbReference>
<keyword evidence="1 2" id="KW-0862">Zinc</keyword>
<gene>
    <name evidence="5" type="primary">RvY_11416-1</name>
    <name evidence="5" type="synonym">RvY_11416.1</name>
    <name evidence="5" type="ORF">RvY_11416</name>
</gene>
<feature type="binding site" evidence="1">
    <location>
        <position position="155"/>
    </location>
    <ligand>
        <name>Zn(2+)</name>
        <dbReference type="ChEBI" id="CHEBI:29105"/>
        <note>catalytic</note>
    </ligand>
</feature>
<comment type="caution">
    <text evidence="5">The sequence shown here is derived from an EMBL/GenBank/DDBJ whole genome shotgun (WGS) entry which is preliminary data.</text>
</comment>
<name>A0A1D1VG42_RAMVA</name>
<dbReference type="Pfam" id="PF14295">
    <property type="entry name" value="PAN_4"/>
    <property type="match status" value="2"/>
</dbReference>
<dbReference type="SUPFAM" id="SSF55486">
    <property type="entry name" value="Metalloproteases ('zincins'), catalytic domain"/>
    <property type="match status" value="1"/>
</dbReference>
<evidence type="ECO:0000259" key="4">
    <source>
        <dbReference type="PROSITE" id="PS51864"/>
    </source>
</evidence>
<dbReference type="OrthoDB" id="291007at2759"/>
<keyword evidence="1 2" id="KW-0479">Metal-binding</keyword>
<comment type="caution">
    <text evidence="1">Lacks conserved residue(s) required for the propagation of feature annotation.</text>
</comment>
<dbReference type="Gene3D" id="3.40.390.10">
    <property type="entry name" value="Collagenase (Catalytic Domain)"/>
    <property type="match status" value="1"/>
</dbReference>
<comment type="cofactor">
    <cofactor evidence="1 2">
        <name>Zn(2+)</name>
        <dbReference type="ChEBI" id="CHEBI:29105"/>
    </cofactor>
    <text evidence="1 2">Binds 1 zinc ion per subunit.</text>
</comment>
<dbReference type="InterPro" id="IPR034035">
    <property type="entry name" value="Astacin-like_dom"/>
</dbReference>
<dbReference type="AlphaFoldDB" id="A0A1D1VG42"/>
<dbReference type="InterPro" id="IPR006026">
    <property type="entry name" value="Peptidase_Metallo"/>
</dbReference>
<dbReference type="EC" id="3.4.24.-" evidence="2"/>
<feature type="active site" evidence="1">
    <location>
        <position position="156"/>
    </location>
</feature>
<dbReference type="PROSITE" id="PS51864">
    <property type="entry name" value="ASTACIN"/>
    <property type="match status" value="1"/>
</dbReference>
<evidence type="ECO:0000313" key="6">
    <source>
        <dbReference type="Proteomes" id="UP000186922"/>
    </source>
</evidence>
<evidence type="ECO:0000256" key="3">
    <source>
        <dbReference type="SAM" id="MobiDB-lite"/>
    </source>
</evidence>
<dbReference type="InterPro" id="IPR024079">
    <property type="entry name" value="MetalloPept_cat_dom_sf"/>
</dbReference>
<dbReference type="Gene3D" id="3.50.4.10">
    <property type="entry name" value="Hepatocyte Growth Factor"/>
    <property type="match status" value="2"/>
</dbReference>
<evidence type="ECO:0000256" key="2">
    <source>
        <dbReference type="RuleBase" id="RU361183"/>
    </source>
</evidence>
<dbReference type="PANTHER" id="PTHR10127">
    <property type="entry name" value="DISCOIDIN, CUB, EGF, LAMININ , AND ZINC METALLOPROTEASE DOMAIN CONTAINING"/>
    <property type="match status" value="1"/>
</dbReference>
<feature type="domain" description="Peptidase M12A" evidence="4">
    <location>
        <begin position="60"/>
        <end position="258"/>
    </location>
</feature>
<feature type="binding site" evidence="1">
    <location>
        <position position="165"/>
    </location>
    <ligand>
        <name>Zn(2+)</name>
        <dbReference type="ChEBI" id="CHEBI:29105"/>
        <note>catalytic</note>
    </ligand>
</feature>
<proteinExistence type="predicted"/>
<dbReference type="SMART" id="SM00235">
    <property type="entry name" value="ZnMc"/>
    <property type="match status" value="1"/>
</dbReference>